<reference evidence="2 3" key="1">
    <citation type="submission" date="2020-02" db="EMBL/GenBank/DDBJ databases">
        <title>Whole-genome analyses of novel actinobacteria.</title>
        <authorList>
            <person name="Sahin N."/>
            <person name="Tatar D."/>
        </authorList>
    </citation>
    <scope>NUCLEOTIDE SEQUENCE [LARGE SCALE GENOMIC DNA]</scope>
    <source>
        <strain evidence="2 3">SB3404</strain>
    </source>
</reference>
<organism evidence="2 3">
    <name type="scientific">Streptomyces boncukensis</name>
    <dbReference type="NCBI Taxonomy" id="2711219"/>
    <lineage>
        <taxon>Bacteria</taxon>
        <taxon>Bacillati</taxon>
        <taxon>Actinomycetota</taxon>
        <taxon>Actinomycetes</taxon>
        <taxon>Kitasatosporales</taxon>
        <taxon>Streptomycetaceae</taxon>
        <taxon>Streptomyces</taxon>
    </lineage>
</organism>
<accession>A0A6G4WZH7</accession>
<sequence>MTEGHRPRTPQDRARRRAIADAASGGSGWAPRRGDLVIDTRDGSVGVVIALPEDTATFVYHLRPEGGGKEWGAPFAALRPHPEATDDLGLNAAESVMPHDDAWGRDRGDPR</sequence>
<gene>
    <name evidence="2" type="ORF">G5C65_19650</name>
</gene>
<feature type="compositionally biased region" description="Basic and acidic residues" evidence="1">
    <location>
        <begin position="1"/>
        <end position="13"/>
    </location>
</feature>
<proteinExistence type="predicted"/>
<dbReference type="AlphaFoldDB" id="A0A6G4WZH7"/>
<dbReference type="RefSeq" id="WP_165300193.1">
    <property type="nucleotide sequence ID" value="NZ_JAAKZZ010000205.1"/>
</dbReference>
<dbReference type="Proteomes" id="UP000477722">
    <property type="component" value="Unassembled WGS sequence"/>
</dbReference>
<evidence type="ECO:0000256" key="1">
    <source>
        <dbReference type="SAM" id="MobiDB-lite"/>
    </source>
</evidence>
<evidence type="ECO:0000313" key="3">
    <source>
        <dbReference type="Proteomes" id="UP000477722"/>
    </source>
</evidence>
<evidence type="ECO:0000313" key="2">
    <source>
        <dbReference type="EMBL" id="NGO70528.1"/>
    </source>
</evidence>
<dbReference type="EMBL" id="JAAKZZ010000205">
    <property type="protein sequence ID" value="NGO70528.1"/>
    <property type="molecule type" value="Genomic_DNA"/>
</dbReference>
<keyword evidence="3" id="KW-1185">Reference proteome</keyword>
<comment type="caution">
    <text evidence="2">The sequence shown here is derived from an EMBL/GenBank/DDBJ whole genome shotgun (WGS) entry which is preliminary data.</text>
</comment>
<protein>
    <submittedName>
        <fullName evidence="2">Uncharacterized protein</fullName>
    </submittedName>
</protein>
<name>A0A6G4WZH7_9ACTN</name>
<feature type="region of interest" description="Disordered" evidence="1">
    <location>
        <begin position="1"/>
        <end position="36"/>
    </location>
</feature>